<evidence type="ECO:0000256" key="1">
    <source>
        <dbReference type="SAM" id="Phobius"/>
    </source>
</evidence>
<evidence type="ECO:0000313" key="2">
    <source>
        <dbReference type="EMBL" id="MBT2920144.1"/>
    </source>
</evidence>
<accession>A0ABD4QYH6</accession>
<gene>
    <name evidence="2" type="ORF">PL14_15825</name>
</gene>
<keyword evidence="1" id="KW-0812">Transmembrane</keyword>
<dbReference type="Proteomes" id="UP000078309">
    <property type="component" value="Unassembled WGS sequence"/>
</dbReference>
<proteinExistence type="predicted"/>
<keyword evidence="1" id="KW-1133">Transmembrane helix</keyword>
<comment type="caution">
    <text evidence="2">The sequence shown here is derived from an EMBL/GenBank/DDBJ whole genome shotgun (WGS) entry which is preliminary data.</text>
</comment>
<protein>
    <submittedName>
        <fullName evidence="2">Uncharacterized protein</fullName>
    </submittedName>
</protein>
<dbReference type="AlphaFoldDB" id="A0ABD4QYH6"/>
<dbReference type="EMBL" id="JAHGUI010000068">
    <property type="protein sequence ID" value="MBT2920144.1"/>
    <property type="molecule type" value="Genomic_DNA"/>
</dbReference>
<keyword evidence="1" id="KW-0472">Membrane</keyword>
<dbReference type="RefSeq" id="WP_064626935.1">
    <property type="nucleotide sequence ID" value="NZ_CP022100.1"/>
</dbReference>
<name>A0ABD4QYH6_VIBAN</name>
<organism evidence="2 3">
    <name type="scientific">Vibrio anguillarum</name>
    <name type="common">Listonella anguillarum</name>
    <dbReference type="NCBI Taxonomy" id="55601"/>
    <lineage>
        <taxon>Bacteria</taxon>
        <taxon>Pseudomonadati</taxon>
        <taxon>Pseudomonadota</taxon>
        <taxon>Gammaproteobacteria</taxon>
        <taxon>Vibrionales</taxon>
        <taxon>Vibrionaceae</taxon>
        <taxon>Vibrio</taxon>
    </lineage>
</organism>
<evidence type="ECO:0000313" key="3">
    <source>
        <dbReference type="Proteomes" id="UP000078309"/>
    </source>
</evidence>
<feature type="transmembrane region" description="Helical" evidence="1">
    <location>
        <begin position="38"/>
        <end position="62"/>
    </location>
</feature>
<reference evidence="2 3" key="1">
    <citation type="journal article" date="2017" name="J. Fish Dis.">
        <title>Comparative assessment of Vibrio virulence in marine fish larvae.</title>
        <authorList>
            <person name="Ronneseth A."/>
            <person name="Castillo D."/>
            <person name="D'Alvise P."/>
            <person name="Tonnesen O."/>
            <person name="Haugland G."/>
            <person name="Grotkjaer T."/>
            <person name="Engell-Sorensen K."/>
            <person name="Norremark L."/>
            <person name="Bergh O."/>
            <person name="Wergeland H.I."/>
            <person name="Gram L."/>
        </authorList>
    </citation>
    <scope>NUCLEOTIDE SEQUENCE [LARGE SCALE GENOMIC DNA]</scope>
    <source>
        <strain evidence="2 3">90-11-286</strain>
    </source>
</reference>
<sequence length="250" mass="28581">MDIINRNISRISWLVLGFYLAATVMVFADDQKKNIVEVFNSLGGFISAGGAIAAILTVLAMVQSRREDKEQDIVKYSNYVLFMLDRQIRYISMFGEINLKKHEHRSLNVKAYSVLATTFDPSLVNVIKIEESMFLLSLDRPELIAQLDETQRDYCSIASQIEKRNKIYLANYQAIIHENEIDIGSNVNVAEINELVGQPLVNELMLLTSQMYEMLPLIQQHLISVQHDLYSLLQAKYPRYKFLSPVSNVA</sequence>